<name>A0ABY8EV65_MALFU</name>
<evidence type="ECO:0000256" key="4">
    <source>
        <dbReference type="SAM" id="MobiDB-lite"/>
    </source>
</evidence>
<dbReference type="InterPro" id="IPR020904">
    <property type="entry name" value="Sc_DH/Rdtase_CS"/>
</dbReference>
<feature type="region of interest" description="Disordered" evidence="4">
    <location>
        <begin position="231"/>
        <end position="258"/>
    </location>
</feature>
<dbReference type="PRINTS" id="PR00081">
    <property type="entry name" value="GDHRDH"/>
</dbReference>
<dbReference type="EMBL" id="CP046236">
    <property type="protein sequence ID" value="WFD48168.1"/>
    <property type="molecule type" value="Genomic_DNA"/>
</dbReference>
<organism evidence="5 6">
    <name type="scientific">Malassezia furfur</name>
    <name type="common">Pityriasis versicolor infection agent</name>
    <name type="synonym">Pityrosporum furfur</name>
    <dbReference type="NCBI Taxonomy" id="55194"/>
    <lineage>
        <taxon>Eukaryota</taxon>
        <taxon>Fungi</taxon>
        <taxon>Dikarya</taxon>
        <taxon>Basidiomycota</taxon>
        <taxon>Ustilaginomycotina</taxon>
        <taxon>Malasseziomycetes</taxon>
        <taxon>Malasseziales</taxon>
        <taxon>Malasseziaceae</taxon>
        <taxon>Malassezia</taxon>
    </lineage>
</organism>
<comment type="similarity">
    <text evidence="1">Belongs to the short-chain dehydrogenases/reductases (SDR) family.</text>
</comment>
<dbReference type="InterPro" id="IPR036291">
    <property type="entry name" value="NAD(P)-bd_dom_sf"/>
</dbReference>
<dbReference type="SUPFAM" id="SSF51735">
    <property type="entry name" value="NAD(P)-binding Rossmann-fold domains"/>
    <property type="match status" value="1"/>
</dbReference>
<dbReference type="Gene3D" id="3.40.50.720">
    <property type="entry name" value="NAD(P)-binding Rossmann-like Domain"/>
    <property type="match status" value="1"/>
</dbReference>
<protein>
    <recommendedName>
        <fullName evidence="7">NAD(P)-binding protein</fullName>
    </recommendedName>
</protein>
<evidence type="ECO:0000313" key="6">
    <source>
        <dbReference type="Proteomes" id="UP000818624"/>
    </source>
</evidence>
<evidence type="ECO:0008006" key="7">
    <source>
        <dbReference type="Google" id="ProtNLM"/>
    </source>
</evidence>
<gene>
    <name evidence="5" type="ORF">GLX27_002836</name>
</gene>
<keyword evidence="2" id="KW-0521">NADP</keyword>
<evidence type="ECO:0000313" key="5">
    <source>
        <dbReference type="EMBL" id="WFD48168.1"/>
    </source>
</evidence>
<evidence type="ECO:0000256" key="1">
    <source>
        <dbReference type="ARBA" id="ARBA00006484"/>
    </source>
</evidence>
<reference evidence="5 6" key="1">
    <citation type="journal article" date="2020" name="Elife">
        <title>Loss of centromere function drives karyotype evolution in closely related Malassezia species.</title>
        <authorList>
            <person name="Sankaranarayanan S.R."/>
            <person name="Ianiri G."/>
            <person name="Coelho M.A."/>
            <person name="Reza M.H."/>
            <person name="Thimmappa B.C."/>
            <person name="Ganguly P."/>
            <person name="Vadnala R.N."/>
            <person name="Sun S."/>
            <person name="Siddharthan R."/>
            <person name="Tellgren-Roth C."/>
            <person name="Dawson T.L."/>
            <person name="Heitman J."/>
            <person name="Sanyal K."/>
        </authorList>
    </citation>
    <scope>NUCLEOTIDE SEQUENCE [LARGE SCALE GENOMIC DNA]</scope>
    <source>
        <strain evidence="5">CBS14141</strain>
    </source>
</reference>
<evidence type="ECO:0000256" key="3">
    <source>
        <dbReference type="ARBA" id="ARBA00023002"/>
    </source>
</evidence>
<dbReference type="PANTHER" id="PTHR43008">
    <property type="entry name" value="BENZIL REDUCTASE"/>
    <property type="match status" value="1"/>
</dbReference>
<dbReference type="Proteomes" id="UP000818624">
    <property type="component" value="Chromosome 3"/>
</dbReference>
<evidence type="ECO:0000256" key="2">
    <source>
        <dbReference type="ARBA" id="ARBA00022857"/>
    </source>
</evidence>
<accession>A0ABY8EV65</accession>
<dbReference type="PROSITE" id="PS00061">
    <property type="entry name" value="ADH_SHORT"/>
    <property type="match status" value="1"/>
</dbReference>
<dbReference type="Pfam" id="PF00106">
    <property type="entry name" value="adh_short"/>
    <property type="match status" value="1"/>
</dbReference>
<proteinExistence type="inferred from homology"/>
<keyword evidence="6" id="KW-1185">Reference proteome</keyword>
<sequence length="258" mass="27825">MTSSTPSVLITGGGMGLGLAIVKKLLQGTRHSPPANVYTLTMAVSDEFKELVSQSEGRLAYAMGDVTKFEDSKKAVDDILLRWHRLDGVVVNAGITNLAPLKDLDYDTMLKTLSVNAAAPVNTLRAALPELRKHKGRVVFVTSSSSYQCHPTWAPYSCSKAALNSLALTLANEEPDIASFAVSPGHVDTAMQSKIRSTDESFEKLYKEHKLLPAEKPAAVLAALVMRGSRSEPAKDSKPLGAGAFVSWDDPALKEYHE</sequence>
<keyword evidence="3" id="KW-0560">Oxidoreductase</keyword>
<dbReference type="PANTHER" id="PTHR43008:SF8">
    <property type="entry name" value="BENZIL REDUCTASE ((S)-BENZOIN FORMING) IRC24"/>
    <property type="match status" value="1"/>
</dbReference>
<dbReference type="InterPro" id="IPR002347">
    <property type="entry name" value="SDR_fam"/>
</dbReference>